<reference evidence="2 3" key="1">
    <citation type="journal article" date="2013" name="PLoS Genet.">
        <title>The genome and development-dependent transcriptomes of Pyronema confluens: a window into fungal evolution.</title>
        <authorList>
            <person name="Traeger S."/>
            <person name="Altegoer F."/>
            <person name="Freitag M."/>
            <person name="Gabaldon T."/>
            <person name="Kempken F."/>
            <person name="Kumar A."/>
            <person name="Marcet-Houben M."/>
            <person name="Poggeler S."/>
            <person name="Stajich J.E."/>
            <person name="Nowrousian M."/>
        </authorList>
    </citation>
    <scope>NUCLEOTIDE SEQUENCE [LARGE SCALE GENOMIC DNA]</scope>
    <source>
        <strain evidence="3">CBS 100304</strain>
        <tissue evidence="2">Vegetative mycelium</tissue>
    </source>
</reference>
<gene>
    <name evidence="2" type="ORF">PCON_12687</name>
</gene>
<sequence length="31" mass="3381">MDEHIEGALEDPTMAQVRERGGGKSLGRIRA</sequence>
<proteinExistence type="predicted"/>
<dbReference type="Proteomes" id="UP000018144">
    <property type="component" value="Unassembled WGS sequence"/>
</dbReference>
<dbReference type="EMBL" id="HF935778">
    <property type="protein sequence ID" value="CCX13094.1"/>
    <property type="molecule type" value="Genomic_DNA"/>
</dbReference>
<name>U4L6Q3_PYROM</name>
<evidence type="ECO:0000313" key="3">
    <source>
        <dbReference type="Proteomes" id="UP000018144"/>
    </source>
</evidence>
<accession>U4L6Q3</accession>
<feature type="region of interest" description="Disordered" evidence="1">
    <location>
        <begin position="1"/>
        <end position="31"/>
    </location>
</feature>
<protein>
    <submittedName>
        <fullName evidence="2">Uncharacterized protein</fullName>
    </submittedName>
</protein>
<evidence type="ECO:0000256" key="1">
    <source>
        <dbReference type="SAM" id="MobiDB-lite"/>
    </source>
</evidence>
<keyword evidence="3" id="KW-1185">Reference proteome</keyword>
<organism evidence="2 3">
    <name type="scientific">Pyronema omphalodes (strain CBS 100304)</name>
    <name type="common">Pyronema confluens</name>
    <dbReference type="NCBI Taxonomy" id="1076935"/>
    <lineage>
        <taxon>Eukaryota</taxon>
        <taxon>Fungi</taxon>
        <taxon>Dikarya</taxon>
        <taxon>Ascomycota</taxon>
        <taxon>Pezizomycotina</taxon>
        <taxon>Pezizomycetes</taxon>
        <taxon>Pezizales</taxon>
        <taxon>Pyronemataceae</taxon>
        <taxon>Pyronema</taxon>
    </lineage>
</organism>
<dbReference type="AlphaFoldDB" id="U4L6Q3"/>
<evidence type="ECO:0000313" key="2">
    <source>
        <dbReference type="EMBL" id="CCX13094.1"/>
    </source>
</evidence>